<gene>
    <name evidence="1" type="ORF">AW09_004401</name>
</gene>
<sequence>MNLTAAPSPRAGAKLSTEAAARRLAVKPQTLRASFCRHGHYFQLVPVKLPSRRLLWDEAAVDRLIAGEVTA</sequence>
<dbReference type="EMBL" id="JDVG02000693">
    <property type="protein sequence ID" value="KFB70508.1"/>
    <property type="molecule type" value="Genomic_DNA"/>
</dbReference>
<dbReference type="Proteomes" id="UP000020077">
    <property type="component" value="Unassembled WGS sequence"/>
</dbReference>
<proteinExistence type="predicted"/>
<evidence type="ECO:0008006" key="3">
    <source>
        <dbReference type="Google" id="ProtNLM"/>
    </source>
</evidence>
<reference evidence="1 2" key="1">
    <citation type="submission" date="2014-02" db="EMBL/GenBank/DDBJ databases">
        <title>Expanding our view of genomic diversity in Candidatus Accumulibacter clades.</title>
        <authorList>
            <person name="Skennerton C.T."/>
            <person name="Barr J.J."/>
            <person name="Slater F.R."/>
            <person name="Bond P.L."/>
            <person name="Tyson G.W."/>
        </authorList>
    </citation>
    <scope>NUCLEOTIDE SEQUENCE [LARGE SCALE GENOMIC DNA]</scope>
    <source>
        <strain evidence="2">BA-91</strain>
    </source>
</reference>
<dbReference type="AlphaFoldDB" id="A0A084Y714"/>
<protein>
    <recommendedName>
        <fullName evidence="3">DNA-binding protein</fullName>
    </recommendedName>
</protein>
<name>A0A084Y714_9PROT</name>
<evidence type="ECO:0000313" key="1">
    <source>
        <dbReference type="EMBL" id="KFB70508.1"/>
    </source>
</evidence>
<evidence type="ECO:0000313" key="2">
    <source>
        <dbReference type="Proteomes" id="UP000020077"/>
    </source>
</evidence>
<accession>A0A084Y714</accession>
<comment type="caution">
    <text evidence="1">The sequence shown here is derived from an EMBL/GenBank/DDBJ whole genome shotgun (WGS) entry which is preliminary data.</text>
</comment>
<organism evidence="1 2">
    <name type="scientific">Candidatus Accumulibacter phosphatis</name>
    <dbReference type="NCBI Taxonomy" id="327160"/>
    <lineage>
        <taxon>Bacteria</taxon>
        <taxon>Pseudomonadati</taxon>
        <taxon>Pseudomonadota</taxon>
        <taxon>Betaproteobacteria</taxon>
        <taxon>Candidatus Accumulibacter</taxon>
    </lineage>
</organism>